<dbReference type="InterPro" id="IPR014327">
    <property type="entry name" value="RNA_pol_sigma70_bacteroid"/>
</dbReference>
<dbReference type="AlphaFoldDB" id="A0A120A2W2"/>
<evidence type="ECO:0000313" key="8">
    <source>
        <dbReference type="Proteomes" id="UP000056419"/>
    </source>
</evidence>
<name>A0A120A2W2_BACSE</name>
<dbReference type="InterPro" id="IPR036388">
    <property type="entry name" value="WH-like_DNA-bd_sf"/>
</dbReference>
<keyword evidence="3" id="KW-0731">Sigma factor</keyword>
<dbReference type="SUPFAM" id="SSF88946">
    <property type="entry name" value="Sigma2 domain of RNA polymerase sigma factors"/>
    <property type="match status" value="1"/>
</dbReference>
<organism evidence="7 8">
    <name type="scientific">Bacteroides stercoris</name>
    <dbReference type="NCBI Taxonomy" id="46506"/>
    <lineage>
        <taxon>Bacteria</taxon>
        <taxon>Pseudomonadati</taxon>
        <taxon>Bacteroidota</taxon>
        <taxon>Bacteroidia</taxon>
        <taxon>Bacteroidales</taxon>
        <taxon>Bacteroidaceae</taxon>
        <taxon>Bacteroides</taxon>
    </lineage>
</organism>
<dbReference type="InterPro" id="IPR007627">
    <property type="entry name" value="RNA_pol_sigma70_r2"/>
</dbReference>
<dbReference type="Pfam" id="PF04542">
    <property type="entry name" value="Sigma70_r2"/>
    <property type="match status" value="1"/>
</dbReference>
<keyword evidence="8" id="KW-1185">Reference proteome</keyword>
<accession>A0A120A2W2</accession>
<sequence length="186" mass="21998">MSDSIKLHTMDLFSRFFQENQEKFLTFAYSYLKDKAEAEDVLMESMIALWENRDRWKEGSNLHALLLTIIKNKSLNLLEHKKIRLQAEENINSHNQRELNLRISTLKACEPEQIFDNEIQHIVHKALEQMPQQSRTIFMLSRYQNLPNKQIAEQLHVSLKTVEAHITKALRILRLELKDYLASILL</sequence>
<dbReference type="Proteomes" id="UP000056419">
    <property type="component" value="Unassembled WGS sequence"/>
</dbReference>
<dbReference type="InterPro" id="IPR013325">
    <property type="entry name" value="RNA_pol_sigma_r2"/>
</dbReference>
<dbReference type="PANTHER" id="PTHR43133:SF46">
    <property type="entry name" value="RNA POLYMERASE SIGMA-70 FACTOR ECF SUBFAMILY"/>
    <property type="match status" value="1"/>
</dbReference>
<dbReference type="Pfam" id="PF08281">
    <property type="entry name" value="Sigma70_r4_2"/>
    <property type="match status" value="1"/>
</dbReference>
<comment type="similarity">
    <text evidence="1">Belongs to the sigma-70 factor family. ECF subfamily.</text>
</comment>
<dbReference type="InterPro" id="IPR013324">
    <property type="entry name" value="RNA_pol_sigma_r3/r4-like"/>
</dbReference>
<dbReference type="PATRIC" id="fig|46506.5.peg.1553"/>
<dbReference type="PANTHER" id="PTHR43133">
    <property type="entry name" value="RNA POLYMERASE ECF-TYPE SIGMA FACTO"/>
    <property type="match status" value="1"/>
</dbReference>
<evidence type="ECO:0000256" key="4">
    <source>
        <dbReference type="ARBA" id="ARBA00023163"/>
    </source>
</evidence>
<dbReference type="SUPFAM" id="SSF88659">
    <property type="entry name" value="Sigma3 and sigma4 domains of RNA polymerase sigma factors"/>
    <property type="match status" value="1"/>
</dbReference>
<dbReference type="Gene3D" id="1.10.10.10">
    <property type="entry name" value="Winged helix-like DNA-binding domain superfamily/Winged helix DNA-binding domain"/>
    <property type="match status" value="1"/>
</dbReference>
<keyword evidence="4" id="KW-0804">Transcription</keyword>
<feature type="domain" description="RNA polymerase sigma-70 region 2" evidence="5">
    <location>
        <begin position="17"/>
        <end position="80"/>
    </location>
</feature>
<dbReference type="STRING" id="46506.AA415_01458"/>
<dbReference type="GO" id="GO:0006352">
    <property type="term" value="P:DNA-templated transcription initiation"/>
    <property type="evidence" value="ECO:0007669"/>
    <property type="project" value="InterPro"/>
</dbReference>
<evidence type="ECO:0000256" key="3">
    <source>
        <dbReference type="ARBA" id="ARBA00023082"/>
    </source>
</evidence>
<protein>
    <submittedName>
        <fullName evidence="7">Putative ECF RNA polymerase sigma factor, SigH-like</fullName>
    </submittedName>
</protein>
<evidence type="ECO:0000313" key="7">
    <source>
        <dbReference type="EMBL" id="KWR55676.1"/>
    </source>
</evidence>
<gene>
    <name evidence="7" type="primary">sigH</name>
    <name evidence="7" type="ORF">AA415_01458</name>
</gene>
<comment type="caution">
    <text evidence="7">The sequence shown here is derived from an EMBL/GenBank/DDBJ whole genome shotgun (WGS) entry which is preliminary data.</text>
</comment>
<evidence type="ECO:0000256" key="2">
    <source>
        <dbReference type="ARBA" id="ARBA00023015"/>
    </source>
</evidence>
<dbReference type="NCBIfam" id="TIGR02985">
    <property type="entry name" value="Sig70_bacteroi1"/>
    <property type="match status" value="1"/>
</dbReference>
<dbReference type="GO" id="GO:0003677">
    <property type="term" value="F:DNA binding"/>
    <property type="evidence" value="ECO:0007669"/>
    <property type="project" value="InterPro"/>
</dbReference>
<dbReference type="InterPro" id="IPR039425">
    <property type="entry name" value="RNA_pol_sigma-70-like"/>
</dbReference>
<dbReference type="NCBIfam" id="TIGR02937">
    <property type="entry name" value="sigma70-ECF"/>
    <property type="match status" value="1"/>
</dbReference>
<dbReference type="InterPro" id="IPR014284">
    <property type="entry name" value="RNA_pol_sigma-70_dom"/>
</dbReference>
<proteinExistence type="inferred from homology"/>
<dbReference type="EMBL" id="LRGC01000005">
    <property type="protein sequence ID" value="KWR55676.1"/>
    <property type="molecule type" value="Genomic_DNA"/>
</dbReference>
<reference evidence="7 8" key="1">
    <citation type="journal article" date="2016" name="BMC Genomics">
        <title>Type VI secretion systems of human gut Bacteroidales segregate into three genetic architectures, two of which are contained on mobile genetic elements.</title>
        <authorList>
            <person name="Coyne M.J."/>
            <person name="Roelofs K.G."/>
            <person name="Comstock L.E."/>
        </authorList>
    </citation>
    <scope>NUCLEOTIDE SEQUENCE [LARGE SCALE GENOMIC DNA]</scope>
    <source>
        <strain evidence="7 8">CL09T03C01</strain>
    </source>
</reference>
<dbReference type="RefSeq" id="WP_060385699.1">
    <property type="nucleotide sequence ID" value="NZ_LRGC01000005.1"/>
</dbReference>
<evidence type="ECO:0000259" key="5">
    <source>
        <dbReference type="Pfam" id="PF04542"/>
    </source>
</evidence>
<dbReference type="InterPro" id="IPR013249">
    <property type="entry name" value="RNA_pol_sigma70_r4_t2"/>
</dbReference>
<dbReference type="Gene3D" id="1.10.1740.10">
    <property type="match status" value="1"/>
</dbReference>
<feature type="domain" description="RNA polymerase sigma factor 70 region 4 type 2" evidence="6">
    <location>
        <begin position="122"/>
        <end position="171"/>
    </location>
</feature>
<keyword evidence="2" id="KW-0805">Transcription regulation</keyword>
<evidence type="ECO:0000259" key="6">
    <source>
        <dbReference type="Pfam" id="PF08281"/>
    </source>
</evidence>
<dbReference type="GO" id="GO:0016987">
    <property type="term" value="F:sigma factor activity"/>
    <property type="evidence" value="ECO:0007669"/>
    <property type="project" value="UniProtKB-KW"/>
</dbReference>
<evidence type="ECO:0000256" key="1">
    <source>
        <dbReference type="ARBA" id="ARBA00010641"/>
    </source>
</evidence>